<comment type="caution">
    <text evidence="2">The sequence shown here is derived from an EMBL/GenBank/DDBJ whole genome shotgun (WGS) entry which is preliminary data.</text>
</comment>
<feature type="transmembrane region" description="Helical" evidence="1">
    <location>
        <begin position="593"/>
        <end position="612"/>
    </location>
</feature>
<feature type="transmembrane region" description="Helical" evidence="1">
    <location>
        <begin position="560"/>
        <end position="587"/>
    </location>
</feature>
<sequence length="639" mass="74588">MEKSDLNLIASCALFRNLYDQQKDIYDVIAEYIRTIIYLESKFKFTSSDISDILNKKYGFKLPEAVIRTTLSNRLKKTGEVSSENGFYNLININENRSKELSDLFDRSRNEQEDLFKILIKYIESKLKRKILEAEKDNFCKSFNDFIIGSTVSEQETKLFSGFILKYNNNEFVTKNLNRIKEGYVLYQGICYSSDLNSLGSWNEELTILLDTEHLLNSSGYNGILYSDIFNDFMNLVTEINSFSQRKNNGEIIKLRYFEETKQEIDSLFFVAEEIISGQRANNPSKSAMSKIIENCKSRSDIVTKKTGFFHKLRSKGILPMEEIDYYKNHSLNIESVESVKLLNESLRKSGKNFDEAECHLFLKLFTKINVLRNGANENGFEKMRYIFLTANHFALAMAFNDSIRTSQRMVTFATNIEYITNRFWFKLKKGFGGTHQTPKIFNIIANSQMLLASQIKISIADEFTSLADKYEKGEITKEHAIALNIDLRDYNKSPEEIKGDNVENILAFLNKDESERYYKDKLYWKNRAEIGDRSIKKLWQIKKNKIKYLRKQEKRIYRLLLSASYCLMALLIALPFLLTYSLLMILKSESDTPIALISFLITSLSILYPLIKFKSITKRVRFFSKDSFIREFHRELKI</sequence>
<evidence type="ECO:0000313" key="2">
    <source>
        <dbReference type="EMBL" id="PJZ65336.1"/>
    </source>
</evidence>
<proteinExistence type="predicted"/>
<dbReference type="AlphaFoldDB" id="A0A2M9ZA67"/>
<dbReference type="RefSeq" id="WP_100759301.1">
    <property type="nucleotide sequence ID" value="NZ_NPDT01000005.1"/>
</dbReference>
<gene>
    <name evidence="2" type="ORF">CH371_13135</name>
</gene>
<name>A0A2M9ZA67_9LEPT</name>
<reference evidence="2 3" key="1">
    <citation type="submission" date="2017-07" db="EMBL/GenBank/DDBJ databases">
        <title>Leptospira spp. isolated from tropical soils.</title>
        <authorList>
            <person name="Thibeaux R."/>
            <person name="Iraola G."/>
            <person name="Ferres I."/>
            <person name="Bierque E."/>
            <person name="Girault D."/>
            <person name="Soupe-Gilbert M.-E."/>
            <person name="Picardeau M."/>
            <person name="Goarant C."/>
        </authorList>
    </citation>
    <scope>NUCLEOTIDE SEQUENCE [LARGE SCALE GENOMIC DNA]</scope>
    <source>
        <strain evidence="2 3">FH2-C-A2</strain>
    </source>
</reference>
<keyword evidence="1" id="KW-0472">Membrane</keyword>
<dbReference type="Proteomes" id="UP000231912">
    <property type="component" value="Unassembled WGS sequence"/>
</dbReference>
<keyword evidence="1" id="KW-0812">Transmembrane</keyword>
<organism evidence="2 3">
    <name type="scientific">Leptospira wolffii</name>
    <dbReference type="NCBI Taxonomy" id="409998"/>
    <lineage>
        <taxon>Bacteria</taxon>
        <taxon>Pseudomonadati</taxon>
        <taxon>Spirochaetota</taxon>
        <taxon>Spirochaetia</taxon>
        <taxon>Leptospirales</taxon>
        <taxon>Leptospiraceae</taxon>
        <taxon>Leptospira</taxon>
    </lineage>
</organism>
<evidence type="ECO:0000313" key="3">
    <source>
        <dbReference type="Proteomes" id="UP000231912"/>
    </source>
</evidence>
<accession>A0A2M9ZA67</accession>
<evidence type="ECO:0000256" key="1">
    <source>
        <dbReference type="SAM" id="Phobius"/>
    </source>
</evidence>
<keyword evidence="1" id="KW-1133">Transmembrane helix</keyword>
<dbReference type="EMBL" id="NPDT01000005">
    <property type="protein sequence ID" value="PJZ65336.1"/>
    <property type="molecule type" value="Genomic_DNA"/>
</dbReference>
<protein>
    <submittedName>
        <fullName evidence="2">Uncharacterized protein</fullName>
    </submittedName>
</protein>